<protein>
    <submittedName>
        <fullName evidence="3">CYTH domain-containing protein</fullName>
    </submittedName>
</protein>
<evidence type="ECO:0000313" key="3">
    <source>
        <dbReference type="EMBL" id="NMD99883.1"/>
    </source>
</evidence>
<feature type="active site" description="Proton acceptor" evidence="1">
    <location>
        <position position="26"/>
    </location>
</feature>
<dbReference type="RefSeq" id="WP_170078076.1">
    <property type="nucleotide sequence ID" value="NZ_JABAFA010000072.1"/>
</dbReference>
<gene>
    <name evidence="3" type="ORF">HF878_10540</name>
</gene>
<evidence type="ECO:0000259" key="2">
    <source>
        <dbReference type="PROSITE" id="PS51707"/>
    </source>
</evidence>
<dbReference type="CDD" id="cd07761">
    <property type="entry name" value="CYTH-like_CthTTM-like"/>
    <property type="match status" value="1"/>
</dbReference>
<dbReference type="InterPro" id="IPR023577">
    <property type="entry name" value="CYTH_domain"/>
</dbReference>
<reference evidence="3 4" key="1">
    <citation type="submission" date="2020-04" db="EMBL/GenBank/DDBJ databases">
        <authorList>
            <person name="Hitch T.C.A."/>
            <person name="Wylensek D."/>
            <person name="Clavel T."/>
        </authorList>
    </citation>
    <scope>NUCLEOTIDE SEQUENCE [LARGE SCALE GENOMIC DNA]</scope>
    <source>
        <strain evidence="3 4">PG-130-P53-12</strain>
    </source>
</reference>
<evidence type="ECO:0000256" key="1">
    <source>
        <dbReference type="PIRSR" id="PIRSR016487-1"/>
    </source>
</evidence>
<proteinExistence type="predicted"/>
<evidence type="ECO:0000313" key="4">
    <source>
        <dbReference type="Proteomes" id="UP000543804"/>
    </source>
</evidence>
<dbReference type="PANTHER" id="PTHR40114:SF1">
    <property type="entry name" value="SLR0698 PROTEIN"/>
    <property type="match status" value="1"/>
</dbReference>
<keyword evidence="4" id="KW-1185">Reference proteome</keyword>
<dbReference type="AlphaFoldDB" id="A0A848B7E4"/>
<dbReference type="Proteomes" id="UP000543804">
    <property type="component" value="Unassembled WGS sequence"/>
</dbReference>
<dbReference type="EMBL" id="JABAFA010000072">
    <property type="protein sequence ID" value="NMD99883.1"/>
    <property type="molecule type" value="Genomic_DNA"/>
</dbReference>
<dbReference type="PROSITE" id="PS51707">
    <property type="entry name" value="CYTH"/>
    <property type="match status" value="1"/>
</dbReference>
<dbReference type="InterPro" id="IPR012042">
    <property type="entry name" value="NeuTTM/CthTTM-like"/>
</dbReference>
<accession>A0A848B7E4</accession>
<dbReference type="SUPFAM" id="SSF55154">
    <property type="entry name" value="CYTH-like phosphatases"/>
    <property type="match status" value="1"/>
</dbReference>
<feature type="domain" description="CYTH" evidence="2">
    <location>
        <begin position="1"/>
        <end position="148"/>
    </location>
</feature>
<dbReference type="PANTHER" id="PTHR40114">
    <property type="entry name" value="SLR0698 PROTEIN"/>
    <property type="match status" value="1"/>
</dbReference>
<organism evidence="3 4">
    <name type="scientific">Selenomonas bovis</name>
    <dbReference type="NCBI Taxonomy" id="416586"/>
    <lineage>
        <taxon>Bacteria</taxon>
        <taxon>Bacillati</taxon>
        <taxon>Bacillota</taxon>
        <taxon>Negativicutes</taxon>
        <taxon>Selenomonadales</taxon>
        <taxon>Selenomonadaceae</taxon>
        <taxon>Selenomonas</taxon>
    </lineage>
</organism>
<dbReference type="Gene3D" id="2.40.320.10">
    <property type="entry name" value="Hypothetical Protein Pfu-838710-001"/>
    <property type="match status" value="1"/>
</dbReference>
<dbReference type="InterPro" id="IPR033469">
    <property type="entry name" value="CYTH-like_dom_sf"/>
</dbReference>
<dbReference type="PIRSF" id="PIRSF016487">
    <property type="entry name" value="CYTH_UCP016487"/>
    <property type="match status" value="1"/>
</dbReference>
<sequence length="162" mass="18441">MEIERQFLVSVLPDLPVDFELLEQGYVALVPEIRFRSVNHERFYLTVKRGAGLSREEWETEITAVEYANLKDRLFPGTCVIRKRRYHLPLSDGHIAELFVHDGHLSGLNYVEVEFAAESEARAFTPPLFFGREVTDDARFSYGALAREDGMKVVHEILAGGA</sequence>
<name>A0A848B7E4_9FIRM</name>
<comment type="caution">
    <text evidence="3">The sequence shown here is derived from an EMBL/GenBank/DDBJ whole genome shotgun (WGS) entry which is preliminary data.</text>
</comment>